<dbReference type="RefSeq" id="XP_024770472.1">
    <property type="nucleotide sequence ID" value="XM_024919711.1"/>
</dbReference>
<dbReference type="InterPro" id="IPR011990">
    <property type="entry name" value="TPR-like_helical_dom_sf"/>
</dbReference>
<name>A0A2T4A158_TRIHA</name>
<accession>A0A2T4A158</accession>
<dbReference type="STRING" id="983964.A0A2T4A158"/>
<dbReference type="Gene3D" id="1.25.40.10">
    <property type="entry name" value="Tetratricopeptide repeat domain"/>
    <property type="match status" value="2"/>
</dbReference>
<protein>
    <recommendedName>
        <fullName evidence="3">MalT-like TPR region domain-containing protein</fullName>
    </recommendedName>
</protein>
<dbReference type="SUPFAM" id="SSF48452">
    <property type="entry name" value="TPR-like"/>
    <property type="match status" value="1"/>
</dbReference>
<evidence type="ECO:0000313" key="1">
    <source>
        <dbReference type="EMBL" id="PTB50795.1"/>
    </source>
</evidence>
<evidence type="ECO:0000313" key="2">
    <source>
        <dbReference type="Proteomes" id="UP000241690"/>
    </source>
</evidence>
<organism evidence="1 2">
    <name type="scientific">Trichoderma harzianum CBS 226.95</name>
    <dbReference type="NCBI Taxonomy" id="983964"/>
    <lineage>
        <taxon>Eukaryota</taxon>
        <taxon>Fungi</taxon>
        <taxon>Dikarya</taxon>
        <taxon>Ascomycota</taxon>
        <taxon>Pezizomycotina</taxon>
        <taxon>Sordariomycetes</taxon>
        <taxon>Hypocreomycetidae</taxon>
        <taxon>Hypocreales</taxon>
        <taxon>Hypocreaceae</taxon>
        <taxon>Trichoderma</taxon>
    </lineage>
</organism>
<dbReference type="Proteomes" id="UP000241690">
    <property type="component" value="Unassembled WGS sequence"/>
</dbReference>
<gene>
    <name evidence="1" type="ORF">M431DRAFT_511704</name>
</gene>
<proteinExistence type="predicted"/>
<evidence type="ECO:0008006" key="3">
    <source>
        <dbReference type="Google" id="ProtNLM"/>
    </source>
</evidence>
<keyword evidence="2" id="KW-1185">Reference proteome</keyword>
<reference evidence="1 2" key="1">
    <citation type="submission" date="2016-07" db="EMBL/GenBank/DDBJ databases">
        <title>Multiple horizontal gene transfer events from other fungi enriched the ability of initially mycotrophic Trichoderma (Ascomycota) to feed on dead plant biomass.</title>
        <authorList>
            <consortium name="DOE Joint Genome Institute"/>
            <person name="Aerts A."/>
            <person name="Atanasova L."/>
            <person name="Chenthamara K."/>
            <person name="Zhang J."/>
            <person name="Grujic M."/>
            <person name="Henrissat B."/>
            <person name="Kuo A."/>
            <person name="Salamov A."/>
            <person name="Lipzen A."/>
            <person name="Labutti K."/>
            <person name="Barry K."/>
            <person name="Miao Y."/>
            <person name="Rahimi M.J."/>
            <person name="Shen Q."/>
            <person name="Grigoriev I.V."/>
            <person name="Kubicek C.P."/>
            <person name="Druzhinina I.S."/>
        </authorList>
    </citation>
    <scope>NUCLEOTIDE SEQUENCE [LARGE SCALE GENOMIC DNA]</scope>
    <source>
        <strain evidence="1 2">CBS 226.95</strain>
    </source>
</reference>
<dbReference type="GeneID" id="36628280"/>
<dbReference type="AlphaFoldDB" id="A0A2T4A158"/>
<dbReference type="EMBL" id="KZ679687">
    <property type="protein sequence ID" value="PTB50795.1"/>
    <property type="molecule type" value="Genomic_DNA"/>
</dbReference>
<sequence>MSRDHMVEDWAECEVFQPHVLTLHDRYLDFRKRGVLAPSFESIELIYSCAWYLCERGRFSISKTLISTVFDDYNSLRKIPQAVPVEFLADLYTVQLYYSNETDKGLNLVELATQAMNIRENAVEQGLMDQYHPNRANGPMNVGVVLALEDPEAAIHMHSRALEIRKGSSKYEAEQIYGFALNYLNIGRCWWVVGKLDMAASCFKQCLSLCKRREAEVGKRFSLTAWALSALGIIRAYENNFVDAMRLMSEGLELHICTMGERHIKTLACYYRLGWLCQRVREYSRARQLLGICHDAYSALSSKPELARTKFQLSKVLKEMGAAEEQWKRMDFESRALLSEVLLARGATHIKKELFEEADFNNEINYYYR</sequence>